<sequence>MHCRHVEQNVSNGLSYTVLSRSSSSCKVMTGFRNVGRSINKLEAHGGEVVKAPASGSRFAGSNPISPKEYAMADCAKSIRDECHPLVWCNTTHSDTAIPTGLNA</sequence>
<dbReference type="EMBL" id="BGPR01014449">
    <property type="protein sequence ID" value="GBN65263.1"/>
    <property type="molecule type" value="Genomic_DNA"/>
</dbReference>
<gene>
    <name evidence="1" type="ORF">AVEN_200995_1</name>
</gene>
<keyword evidence="2" id="KW-1185">Reference proteome</keyword>
<dbReference type="AlphaFoldDB" id="A0A4Y2QPM3"/>
<proteinExistence type="predicted"/>
<evidence type="ECO:0000313" key="1">
    <source>
        <dbReference type="EMBL" id="GBN65263.1"/>
    </source>
</evidence>
<protein>
    <submittedName>
        <fullName evidence="1">Uncharacterized protein</fullName>
    </submittedName>
</protein>
<comment type="caution">
    <text evidence="1">The sequence shown here is derived from an EMBL/GenBank/DDBJ whole genome shotgun (WGS) entry which is preliminary data.</text>
</comment>
<organism evidence="1 2">
    <name type="scientific">Araneus ventricosus</name>
    <name type="common">Orbweaver spider</name>
    <name type="synonym">Epeira ventricosa</name>
    <dbReference type="NCBI Taxonomy" id="182803"/>
    <lineage>
        <taxon>Eukaryota</taxon>
        <taxon>Metazoa</taxon>
        <taxon>Ecdysozoa</taxon>
        <taxon>Arthropoda</taxon>
        <taxon>Chelicerata</taxon>
        <taxon>Arachnida</taxon>
        <taxon>Araneae</taxon>
        <taxon>Araneomorphae</taxon>
        <taxon>Entelegynae</taxon>
        <taxon>Araneoidea</taxon>
        <taxon>Araneidae</taxon>
        <taxon>Araneus</taxon>
    </lineage>
</organism>
<accession>A0A4Y2QPM3</accession>
<evidence type="ECO:0000313" key="2">
    <source>
        <dbReference type="Proteomes" id="UP000499080"/>
    </source>
</evidence>
<reference evidence="1 2" key="1">
    <citation type="journal article" date="2019" name="Sci. Rep.">
        <title>Orb-weaving spider Araneus ventricosus genome elucidates the spidroin gene catalogue.</title>
        <authorList>
            <person name="Kono N."/>
            <person name="Nakamura H."/>
            <person name="Ohtoshi R."/>
            <person name="Moran D.A.P."/>
            <person name="Shinohara A."/>
            <person name="Yoshida Y."/>
            <person name="Fujiwara M."/>
            <person name="Mori M."/>
            <person name="Tomita M."/>
            <person name="Arakawa K."/>
        </authorList>
    </citation>
    <scope>NUCLEOTIDE SEQUENCE [LARGE SCALE GENOMIC DNA]</scope>
</reference>
<dbReference type="Proteomes" id="UP000499080">
    <property type="component" value="Unassembled WGS sequence"/>
</dbReference>
<name>A0A4Y2QPM3_ARAVE</name>